<keyword evidence="8 12" id="KW-1133">Transmembrane helix</keyword>
<feature type="transmembrane region" description="Helical" evidence="12">
    <location>
        <begin position="63"/>
        <end position="85"/>
    </location>
</feature>
<keyword evidence="7" id="KW-0375">Hydrogen ion transport</keyword>
<dbReference type="SUPFAM" id="SSF81336">
    <property type="entry name" value="F1F0 ATP synthase subunit A"/>
    <property type="match status" value="1"/>
</dbReference>
<evidence type="ECO:0000256" key="5">
    <source>
        <dbReference type="ARBA" id="ARBA00022547"/>
    </source>
</evidence>
<dbReference type="CDD" id="cd00310">
    <property type="entry name" value="ATP-synt_Fo_a_6"/>
    <property type="match status" value="1"/>
</dbReference>
<feature type="transmembrane region" description="Helical" evidence="12">
    <location>
        <begin position="332"/>
        <end position="355"/>
    </location>
</feature>
<keyword evidence="10 12" id="KW-0472">Membrane</keyword>
<evidence type="ECO:0000256" key="6">
    <source>
        <dbReference type="ARBA" id="ARBA00022692"/>
    </source>
</evidence>
<dbReference type="NCBIfam" id="TIGR01131">
    <property type="entry name" value="ATP_synt_6_or_A"/>
    <property type="match status" value="1"/>
</dbReference>
<evidence type="ECO:0000256" key="12">
    <source>
        <dbReference type="SAM" id="Phobius"/>
    </source>
</evidence>
<evidence type="ECO:0008006" key="14">
    <source>
        <dbReference type="Google" id="ProtNLM"/>
    </source>
</evidence>
<feature type="transmembrane region" description="Helical" evidence="12">
    <location>
        <begin position="232"/>
        <end position="251"/>
    </location>
</feature>
<evidence type="ECO:0000256" key="1">
    <source>
        <dbReference type="ARBA" id="ARBA00004141"/>
    </source>
</evidence>
<keyword evidence="6 12" id="KW-0812">Transmembrane</keyword>
<comment type="caution">
    <text evidence="13">The sequence shown here is derived from an EMBL/GenBank/DDBJ whole genome shotgun (WGS) entry which is preliminary data.</text>
</comment>
<dbReference type="PANTHER" id="PTHR42823:SF3">
    <property type="entry name" value="ATP SYNTHASE SUBUNIT A, CHLOROPLASTIC"/>
    <property type="match status" value="1"/>
</dbReference>
<dbReference type="AlphaFoldDB" id="A0AA39CSC0"/>
<dbReference type="GO" id="GO:0045259">
    <property type="term" value="C:proton-transporting ATP synthase complex"/>
    <property type="evidence" value="ECO:0007669"/>
    <property type="project" value="UniProtKB-KW"/>
</dbReference>
<keyword evidence="9" id="KW-0406">Ion transport</keyword>
<sequence length="360" mass="38597">MLRAAVYPLAAVAVLALAFLLVGPKYALGALASGVAVSAGGWVAARMALGGGALGAGSAMARLIVAIVAKWALVFGVLMVGFLVFKLPALALLAGSGHMAGEALTPTSYIQHHLHNLTAGHGSPWAIHVDTLVTSLLMGLVMVVAFWLGTRKATSGVPGKWQAFVEICLEFVDRQAKDTYHGTSKLVTPIAITIFFWILLMNLIKMIPADFIAKPLELMGVPYWKPVPTADVNATLGMSISVFFLMLFFALRSKGFGGFAKEFLTAPFGKWMMPFNLILNIVEWLSKPISLAMRLFGNMFGGEIVFLLIWVLGGAGIAGMFAGAFAGFGWMLFHLLVIPLQAFIFMMLSIVYLSLSEDAH</sequence>
<feature type="transmembrane region" description="Helical" evidence="12">
    <location>
        <begin position="125"/>
        <end position="148"/>
    </location>
</feature>
<dbReference type="FunFam" id="1.20.120.220:FF:000002">
    <property type="entry name" value="ATP synthase subunit a"/>
    <property type="match status" value="1"/>
</dbReference>
<evidence type="ECO:0000256" key="10">
    <source>
        <dbReference type="ARBA" id="ARBA00023136"/>
    </source>
</evidence>
<comment type="similarity">
    <text evidence="2">Belongs to the ATPase A chain family.</text>
</comment>
<dbReference type="Gene3D" id="1.20.120.220">
    <property type="entry name" value="ATP synthase, F0 complex, subunit A"/>
    <property type="match status" value="1"/>
</dbReference>
<dbReference type="InterPro" id="IPR000568">
    <property type="entry name" value="ATP_synth_F0_asu"/>
</dbReference>
<dbReference type="InterPro" id="IPR035908">
    <property type="entry name" value="F0_ATP_A_sf"/>
</dbReference>
<comment type="subcellular location">
    <subcellularLocation>
        <location evidence="1">Membrane</location>
        <topology evidence="1">Multi-pass membrane protein</topology>
    </subcellularLocation>
</comment>
<dbReference type="GO" id="GO:0005886">
    <property type="term" value="C:plasma membrane"/>
    <property type="evidence" value="ECO:0007669"/>
    <property type="project" value="TreeGrafter"/>
</dbReference>
<evidence type="ECO:0000256" key="7">
    <source>
        <dbReference type="ARBA" id="ARBA00022781"/>
    </source>
</evidence>
<dbReference type="Pfam" id="PF00119">
    <property type="entry name" value="ATP-synt_A"/>
    <property type="match status" value="1"/>
</dbReference>
<keyword evidence="4" id="KW-1003">Cell membrane</keyword>
<name>A0AA39CSC0_9EURO</name>
<evidence type="ECO:0000256" key="4">
    <source>
        <dbReference type="ARBA" id="ARBA00022475"/>
    </source>
</evidence>
<keyword evidence="11" id="KW-0066">ATP synthesis</keyword>
<dbReference type="HAMAP" id="MF_01393">
    <property type="entry name" value="ATP_synth_a_bact"/>
    <property type="match status" value="1"/>
</dbReference>
<dbReference type="PROSITE" id="PS00449">
    <property type="entry name" value="ATPASE_A"/>
    <property type="match status" value="1"/>
</dbReference>
<organism evidence="13">
    <name type="scientific">Knufia peltigerae</name>
    <dbReference type="NCBI Taxonomy" id="1002370"/>
    <lineage>
        <taxon>Eukaryota</taxon>
        <taxon>Fungi</taxon>
        <taxon>Dikarya</taxon>
        <taxon>Ascomycota</taxon>
        <taxon>Pezizomycotina</taxon>
        <taxon>Eurotiomycetes</taxon>
        <taxon>Chaetothyriomycetidae</taxon>
        <taxon>Chaetothyriales</taxon>
        <taxon>Trichomeriaceae</taxon>
        <taxon>Knufia</taxon>
    </lineage>
</organism>
<feature type="transmembrane region" description="Helical" evidence="12">
    <location>
        <begin position="304"/>
        <end position="326"/>
    </location>
</feature>
<gene>
    <name evidence="13" type="ORF">H2204_012436</name>
</gene>
<dbReference type="InterPro" id="IPR045082">
    <property type="entry name" value="ATP_syn_F0_a_bact/chloroplast"/>
</dbReference>
<feature type="transmembrane region" description="Helical" evidence="12">
    <location>
        <begin position="39"/>
        <end position="56"/>
    </location>
</feature>
<dbReference type="PANTHER" id="PTHR42823">
    <property type="entry name" value="ATP SYNTHASE SUBUNIT A, CHLOROPLASTIC"/>
    <property type="match status" value="1"/>
</dbReference>
<evidence type="ECO:0000256" key="9">
    <source>
        <dbReference type="ARBA" id="ARBA00023065"/>
    </source>
</evidence>
<protein>
    <recommendedName>
        <fullName evidence="14">ATP synthase F0 sector subunit a</fullName>
    </recommendedName>
</protein>
<evidence type="ECO:0000256" key="2">
    <source>
        <dbReference type="ARBA" id="ARBA00006810"/>
    </source>
</evidence>
<dbReference type="EMBL" id="JAPDRN010000128">
    <property type="protein sequence ID" value="KAJ9620011.1"/>
    <property type="molecule type" value="Genomic_DNA"/>
</dbReference>
<evidence type="ECO:0000256" key="3">
    <source>
        <dbReference type="ARBA" id="ARBA00022448"/>
    </source>
</evidence>
<dbReference type="InterPro" id="IPR023011">
    <property type="entry name" value="ATP_synth_F0_asu_AS"/>
</dbReference>
<evidence type="ECO:0000313" key="13">
    <source>
        <dbReference type="EMBL" id="KAJ9620011.1"/>
    </source>
</evidence>
<feature type="transmembrane region" description="Helical" evidence="12">
    <location>
        <begin position="186"/>
        <end position="212"/>
    </location>
</feature>
<evidence type="ECO:0000256" key="11">
    <source>
        <dbReference type="ARBA" id="ARBA00023310"/>
    </source>
</evidence>
<dbReference type="GO" id="GO:0046933">
    <property type="term" value="F:proton-transporting ATP synthase activity, rotational mechanism"/>
    <property type="evidence" value="ECO:0007669"/>
    <property type="project" value="TreeGrafter"/>
</dbReference>
<proteinExistence type="inferred from homology"/>
<reference evidence="13" key="1">
    <citation type="submission" date="2022-10" db="EMBL/GenBank/DDBJ databases">
        <title>Culturing micro-colonial fungi from biological soil crusts in the Mojave desert and describing Neophaeococcomyces mojavensis, and introducing the new genera and species Taxawa tesnikishii.</title>
        <authorList>
            <person name="Kurbessoian T."/>
            <person name="Stajich J.E."/>
        </authorList>
    </citation>
    <scope>NUCLEOTIDE SEQUENCE</scope>
    <source>
        <strain evidence="13">TK_35</strain>
    </source>
</reference>
<keyword evidence="5" id="KW-0138">CF(0)</keyword>
<dbReference type="NCBIfam" id="NF004477">
    <property type="entry name" value="PRK05815.1-1"/>
    <property type="match status" value="1"/>
</dbReference>
<accession>A0AA39CSC0</accession>
<keyword evidence="3" id="KW-0813">Transport</keyword>
<dbReference type="PRINTS" id="PR00123">
    <property type="entry name" value="ATPASEA"/>
</dbReference>
<evidence type="ECO:0000256" key="8">
    <source>
        <dbReference type="ARBA" id="ARBA00022989"/>
    </source>
</evidence>